<dbReference type="OrthoDB" id="9809622at2"/>
<dbReference type="AlphaFoldDB" id="A0A560LN48"/>
<keyword evidence="2" id="KW-0808">Transferase</keyword>
<accession>A0A560LN48</accession>
<dbReference type="SUPFAM" id="SSF53756">
    <property type="entry name" value="UDP-Glycosyltransferase/glycogen phosphorylase"/>
    <property type="match status" value="1"/>
</dbReference>
<dbReference type="EMBL" id="VITY01000007">
    <property type="protein sequence ID" value="TWB96931.1"/>
    <property type="molecule type" value="Genomic_DNA"/>
</dbReference>
<organism evidence="2 3">
    <name type="scientific">Bradyrhizobium macuxiense</name>
    <dbReference type="NCBI Taxonomy" id="1755647"/>
    <lineage>
        <taxon>Bacteria</taxon>
        <taxon>Pseudomonadati</taxon>
        <taxon>Pseudomonadota</taxon>
        <taxon>Alphaproteobacteria</taxon>
        <taxon>Hyphomicrobiales</taxon>
        <taxon>Nitrobacteraceae</taxon>
        <taxon>Bradyrhizobium</taxon>
    </lineage>
</organism>
<dbReference type="GO" id="GO:0016740">
    <property type="term" value="F:transferase activity"/>
    <property type="evidence" value="ECO:0007669"/>
    <property type="project" value="UniProtKB-KW"/>
</dbReference>
<sequence>MNKIEPIGPTSLKEAALPAGDVESPRPIQSAIADFATRLLVSAARRTTEKRLAKGKVRTLWASTPILTLPLLARCDRMLGFRSSSLVFNTYYVTRSFDINLILFEGFLRLIRSRKGLGLFRRFVFAWALLRFDFFNYFYDRGLMLSDGRYGINPWELDLLHRSGKRLYTYAYGADVRARESTLELGHPNLCEECPAPGKFCVCTTEMHASSIDRLKGRATAQIAMGDMVTYVPGCRDIHYWPIDASKLVAKPPTYRAGDTLKVAHAPNHGHFKGTRLLLDAIDRLVKEGEKIELISVQGVPNKKVIELFGASHVVADQFVAGFHGYTALEAMAMAKPVLCFLRNDQMMIDPATCPIINTRPDDIYDVLKRCLRGELDLNGIGNAGRRYVETHYSLQAVAARLGKLYCETADLPGDLLASLTKQVDAFAKPHHAMQSAQPLPGPVHLNTRT</sequence>
<keyword evidence="3" id="KW-1185">Reference proteome</keyword>
<dbReference type="Proteomes" id="UP000321304">
    <property type="component" value="Unassembled WGS sequence"/>
</dbReference>
<protein>
    <submittedName>
        <fullName evidence="2">Glycosyltransferase involved in cell wall biosynthesis</fullName>
    </submittedName>
</protein>
<dbReference type="RefSeq" id="WP_146987717.1">
    <property type="nucleotide sequence ID" value="NZ_VITY01000007.1"/>
</dbReference>
<evidence type="ECO:0000313" key="2">
    <source>
        <dbReference type="EMBL" id="TWB96931.1"/>
    </source>
</evidence>
<proteinExistence type="predicted"/>
<feature type="region of interest" description="Disordered" evidence="1">
    <location>
        <begin position="431"/>
        <end position="450"/>
    </location>
</feature>
<name>A0A560LN48_9BRAD</name>
<reference evidence="2 3" key="1">
    <citation type="submission" date="2019-06" db="EMBL/GenBank/DDBJ databases">
        <title>Genomic Encyclopedia of Type Strains, Phase IV (KMG-V): Genome sequencing to study the core and pangenomes of soil and plant-associated prokaryotes.</title>
        <authorList>
            <person name="Whitman W."/>
        </authorList>
    </citation>
    <scope>NUCLEOTIDE SEQUENCE [LARGE SCALE GENOMIC DNA]</scope>
    <source>
        <strain evidence="2 3">BR 10355</strain>
    </source>
</reference>
<evidence type="ECO:0000256" key="1">
    <source>
        <dbReference type="SAM" id="MobiDB-lite"/>
    </source>
</evidence>
<dbReference type="Gene3D" id="3.40.50.2000">
    <property type="entry name" value="Glycogen Phosphorylase B"/>
    <property type="match status" value="1"/>
</dbReference>
<evidence type="ECO:0000313" key="3">
    <source>
        <dbReference type="Proteomes" id="UP000321304"/>
    </source>
</evidence>
<gene>
    <name evidence="2" type="ORF">FBZ93_107177</name>
</gene>
<comment type="caution">
    <text evidence="2">The sequence shown here is derived from an EMBL/GenBank/DDBJ whole genome shotgun (WGS) entry which is preliminary data.</text>
</comment>